<feature type="compositionally biased region" description="Basic residues" evidence="2">
    <location>
        <begin position="264"/>
        <end position="275"/>
    </location>
</feature>
<keyword evidence="5" id="KW-1185">Reference proteome</keyword>
<reference evidence="4 5" key="1">
    <citation type="journal article" date="2024" name="Plant J.">
        <title>Genome sequences and population genomics reveal climatic adaptation and genomic divergence between two closely related sweetgum species.</title>
        <authorList>
            <person name="Xu W.Q."/>
            <person name="Ren C.Q."/>
            <person name="Zhang X.Y."/>
            <person name="Comes H.P."/>
            <person name="Liu X.H."/>
            <person name="Li Y.G."/>
            <person name="Kettle C.J."/>
            <person name="Jalonen R."/>
            <person name="Gaisberger H."/>
            <person name="Ma Y.Z."/>
            <person name="Qiu Y.X."/>
        </authorList>
    </citation>
    <scope>NUCLEOTIDE SEQUENCE [LARGE SCALE GENOMIC DNA]</scope>
    <source>
        <strain evidence="4">Hangzhou</strain>
    </source>
</reference>
<keyword evidence="1" id="KW-0175">Coiled coil</keyword>
<dbReference type="Pfam" id="PF20435">
    <property type="entry name" value="ASY3-like"/>
    <property type="match status" value="2"/>
</dbReference>
<feature type="compositionally biased region" description="Basic and acidic residues" evidence="2">
    <location>
        <begin position="276"/>
        <end position="287"/>
    </location>
</feature>
<dbReference type="AlphaFoldDB" id="A0AAP0RV79"/>
<dbReference type="PANTHER" id="PTHR36027">
    <property type="entry name" value="MEIOSIS-SPECIFIC PROTEIN ASY3"/>
    <property type="match status" value="1"/>
</dbReference>
<evidence type="ECO:0000256" key="1">
    <source>
        <dbReference type="SAM" id="Coils"/>
    </source>
</evidence>
<dbReference type="GO" id="GO:0051321">
    <property type="term" value="P:meiotic cell cycle"/>
    <property type="evidence" value="ECO:0007669"/>
    <property type="project" value="InterPro"/>
</dbReference>
<dbReference type="InterPro" id="IPR046845">
    <property type="entry name" value="ASY3-like_CC"/>
</dbReference>
<accession>A0AAP0RV79</accession>
<feature type="compositionally biased region" description="Low complexity" evidence="2">
    <location>
        <begin position="441"/>
        <end position="452"/>
    </location>
</feature>
<organism evidence="4 5">
    <name type="scientific">Liquidambar formosana</name>
    <name type="common">Formosan gum</name>
    <dbReference type="NCBI Taxonomy" id="63359"/>
    <lineage>
        <taxon>Eukaryota</taxon>
        <taxon>Viridiplantae</taxon>
        <taxon>Streptophyta</taxon>
        <taxon>Embryophyta</taxon>
        <taxon>Tracheophyta</taxon>
        <taxon>Spermatophyta</taxon>
        <taxon>Magnoliopsida</taxon>
        <taxon>eudicotyledons</taxon>
        <taxon>Gunneridae</taxon>
        <taxon>Pentapetalae</taxon>
        <taxon>Saxifragales</taxon>
        <taxon>Altingiaceae</taxon>
        <taxon>Liquidambar</taxon>
    </lineage>
</organism>
<feature type="region of interest" description="Disordered" evidence="2">
    <location>
        <begin position="379"/>
        <end position="418"/>
    </location>
</feature>
<feature type="coiled-coil region" evidence="1">
    <location>
        <begin position="628"/>
        <end position="670"/>
    </location>
</feature>
<dbReference type="InterPro" id="IPR037731">
    <property type="entry name" value="ASY3-like"/>
</dbReference>
<protein>
    <recommendedName>
        <fullName evidence="3">Meiosis-specific protein ASY3-like coiled-coil domain-containing protein</fullName>
    </recommendedName>
</protein>
<sequence length="720" mass="80779">METDAHRKLGEDRMSDCRSFGSNYHPCSQSRKISIGVMVDSVPKTRSGAAKEDEVAVPNAEKITSNKENSLEGKREGQGVRATIIVKQTEAQVQKGSPWISTRSKTPTLETVHNAKQPSSFPASSGRRDKFNETSILRSDNGKQKKFDPVTYKRKGGNETVERVEEFSFATAQEIPGLDKAVTEDKTNKTENRSNESLKMKLWEILGSVSSPNKQFSNSQTLEVGANKLKQEQICDKKGDTVVKHRQNSDTIETDSESPDHTTRRPVTRSLTRKKAPTEVRQSKIKDGPSSSYKQKHQEKGTFSFEEGWSGRLHGAVNGGSFMSKTKKSEKKRCEIEPRKIYFLEKDNADNIQQANAGSKTPPPAEKTLSLGRRMGGVHNFAHQKNRDYEKPKTGIQEKDSHQSPVAKKTDQLGDFYSPAAPENVEQQEDFVNPSLKNILDPQQQDDFQSPSLGMKTPSKKGSSPNSVPKTDQAEIGVGSPPSAEIRFTVGDIYSFKTWRISKPDCSGSSAQTESSVSLITLWVCFSWLLLKQVKLTYLVYNILLDYNPSKRNLDGLTGLISCNQLGLSLCLPVALERLEGKMKSVTRKKSSEILVSAAEGINLQFQNVESQIQTDVRKLTSLSKSKRKRLETRFQEQQEQLKVIHEKFKEEVNRYLQNCRSTLEGLEANQIEFKGTIERQKASHRKLLLQVEETIETQLNDAQRRITTVQKASFVLLCI</sequence>
<evidence type="ECO:0000256" key="2">
    <source>
        <dbReference type="SAM" id="MobiDB-lite"/>
    </source>
</evidence>
<dbReference type="EMBL" id="JBBPBK010000007">
    <property type="protein sequence ID" value="KAK9282470.1"/>
    <property type="molecule type" value="Genomic_DNA"/>
</dbReference>
<proteinExistence type="predicted"/>
<feature type="domain" description="Meiosis-specific protein ASY3-like coiled-coil" evidence="3">
    <location>
        <begin position="573"/>
        <end position="713"/>
    </location>
</feature>
<feature type="compositionally biased region" description="Polar residues" evidence="2">
    <location>
        <begin position="460"/>
        <end position="470"/>
    </location>
</feature>
<feature type="region of interest" description="Disordered" evidence="2">
    <location>
        <begin position="224"/>
        <end position="307"/>
    </location>
</feature>
<dbReference type="Proteomes" id="UP001415857">
    <property type="component" value="Unassembled WGS sequence"/>
</dbReference>
<feature type="domain" description="Meiosis-specific protein ASY3-like coiled-coil" evidence="3">
    <location>
        <begin position="14"/>
        <end position="514"/>
    </location>
</feature>
<gene>
    <name evidence="4" type="ORF">L1049_005388</name>
</gene>
<evidence type="ECO:0000313" key="4">
    <source>
        <dbReference type="EMBL" id="KAK9282470.1"/>
    </source>
</evidence>
<evidence type="ECO:0000259" key="3">
    <source>
        <dbReference type="Pfam" id="PF20435"/>
    </source>
</evidence>
<feature type="compositionally biased region" description="Basic and acidic residues" evidence="2">
    <location>
        <begin position="385"/>
        <end position="412"/>
    </location>
</feature>
<evidence type="ECO:0000313" key="5">
    <source>
        <dbReference type="Proteomes" id="UP001415857"/>
    </source>
</evidence>
<dbReference type="PANTHER" id="PTHR36027:SF1">
    <property type="entry name" value="MEIOSIS-SPECIFIC PROTEIN ASY3"/>
    <property type="match status" value="1"/>
</dbReference>
<name>A0AAP0RV79_LIQFO</name>
<feature type="region of interest" description="Disordered" evidence="2">
    <location>
        <begin position="441"/>
        <end position="480"/>
    </location>
</feature>
<feature type="compositionally biased region" description="Polar residues" evidence="2">
    <location>
        <begin position="91"/>
        <end position="123"/>
    </location>
</feature>
<feature type="region of interest" description="Disordered" evidence="2">
    <location>
        <begin position="91"/>
        <end position="159"/>
    </location>
</feature>
<comment type="caution">
    <text evidence="4">The sequence shown here is derived from an EMBL/GenBank/DDBJ whole genome shotgun (WGS) entry which is preliminary data.</text>
</comment>
<feature type="compositionally biased region" description="Basic and acidic residues" evidence="2">
    <location>
        <begin position="229"/>
        <end position="243"/>
    </location>
</feature>